<evidence type="ECO:0000313" key="3">
    <source>
        <dbReference type="Proteomes" id="UP001589862"/>
    </source>
</evidence>
<dbReference type="Gene3D" id="3.40.50.10320">
    <property type="entry name" value="LmbE-like"/>
    <property type="match status" value="1"/>
</dbReference>
<proteinExistence type="predicted"/>
<organism evidence="2 3">
    <name type="scientific">Micrococcoides hystricis</name>
    <dbReference type="NCBI Taxonomy" id="1572761"/>
    <lineage>
        <taxon>Bacteria</taxon>
        <taxon>Bacillati</taxon>
        <taxon>Actinomycetota</taxon>
        <taxon>Actinomycetes</taxon>
        <taxon>Micrococcales</taxon>
        <taxon>Micrococcaceae</taxon>
        <taxon>Micrococcoides</taxon>
    </lineage>
</organism>
<comment type="caution">
    <text evidence="2">The sequence shown here is derived from an EMBL/GenBank/DDBJ whole genome shotgun (WGS) entry which is preliminary data.</text>
</comment>
<dbReference type="GO" id="GO:0016787">
    <property type="term" value="F:hydrolase activity"/>
    <property type="evidence" value="ECO:0007669"/>
    <property type="project" value="UniProtKB-KW"/>
</dbReference>
<protein>
    <submittedName>
        <fullName evidence="2">PIG-L deacetylase family protein</fullName>
        <ecNumber evidence="2">3.5.1.-</ecNumber>
    </submittedName>
</protein>
<reference evidence="2 3" key="1">
    <citation type="submission" date="2024-09" db="EMBL/GenBank/DDBJ databases">
        <authorList>
            <person name="Sun Q."/>
            <person name="Mori K."/>
        </authorList>
    </citation>
    <scope>NUCLEOTIDE SEQUENCE [LARGE SCALE GENOMIC DNA]</scope>
    <source>
        <strain evidence="2 3">NCAIM B.02604</strain>
    </source>
</reference>
<keyword evidence="3" id="KW-1185">Reference proteome</keyword>
<dbReference type="EMBL" id="JBHLUB010000027">
    <property type="protein sequence ID" value="MFC0581947.1"/>
    <property type="molecule type" value="Genomic_DNA"/>
</dbReference>
<name>A0ABV6PC68_9MICC</name>
<keyword evidence="2" id="KW-0378">Hydrolase</keyword>
<dbReference type="PANTHER" id="PTHR12993">
    <property type="entry name" value="N-ACETYLGLUCOSAMINYL-PHOSPHATIDYLINOSITOL DE-N-ACETYLASE-RELATED"/>
    <property type="match status" value="1"/>
</dbReference>
<sequence>MGTQLPHLNFDGIGRVLCVVAHPDDMEYGASAAVAELTDAGVEVHYLLITAGEAGIREMKPAETVALRRDEQQEACAVVGVNDLEILDFPDGLVENNLELRQAIAEHIRKVRPDVVITMTWELTVGWGLNHADHRNVGLATVDAIRDADNPWLFTELADAGLAPWSTKQLWVTAHNEPNAAVRVGEKAKDRAVQSLAAHKIYLESLPDHMAPEKFIPEILRGGGEAAGTEYAAPFRRYEF</sequence>
<gene>
    <name evidence="2" type="ORF">ACFFFR_06065</name>
</gene>
<keyword evidence="1" id="KW-0862">Zinc</keyword>
<accession>A0ABV6PC68</accession>
<dbReference type="PANTHER" id="PTHR12993:SF28">
    <property type="entry name" value="LMBE FAMILY PROTEIN"/>
    <property type="match status" value="1"/>
</dbReference>
<dbReference type="InterPro" id="IPR024078">
    <property type="entry name" value="LmbE-like_dom_sf"/>
</dbReference>
<dbReference type="EC" id="3.5.1.-" evidence="2"/>
<dbReference type="SUPFAM" id="SSF102588">
    <property type="entry name" value="LmbE-like"/>
    <property type="match status" value="1"/>
</dbReference>
<dbReference type="InterPro" id="IPR003737">
    <property type="entry name" value="GlcNAc_PI_deacetylase-related"/>
</dbReference>
<evidence type="ECO:0000256" key="1">
    <source>
        <dbReference type="ARBA" id="ARBA00022833"/>
    </source>
</evidence>
<dbReference type="RefSeq" id="WP_377458732.1">
    <property type="nucleotide sequence ID" value="NZ_JBHLUB010000027.1"/>
</dbReference>
<dbReference type="Proteomes" id="UP001589862">
    <property type="component" value="Unassembled WGS sequence"/>
</dbReference>
<evidence type="ECO:0000313" key="2">
    <source>
        <dbReference type="EMBL" id="MFC0581947.1"/>
    </source>
</evidence>
<dbReference type="Pfam" id="PF02585">
    <property type="entry name" value="PIG-L"/>
    <property type="match status" value="1"/>
</dbReference>